<dbReference type="EMBL" id="JAAWWL010000001">
    <property type="protein sequence ID" value="NKI31826.1"/>
    <property type="molecule type" value="Genomic_DNA"/>
</dbReference>
<feature type="domain" description="Beta-lactamase-related" evidence="2">
    <location>
        <begin position="41"/>
        <end position="364"/>
    </location>
</feature>
<dbReference type="Pfam" id="PF00144">
    <property type="entry name" value="Beta-lactamase"/>
    <property type="match status" value="1"/>
</dbReference>
<gene>
    <name evidence="3" type="ORF">HCU67_07690</name>
</gene>
<dbReference type="RefSeq" id="WP_168551974.1">
    <property type="nucleotide sequence ID" value="NZ_JAAWWL010000001.1"/>
</dbReference>
<sequence>MRTKTVASFFFLFTFLQTAFCQNRGTDETVNAILTKYGKVFVKDKSISSATIGIYQKGEIYTQHFGELHKGQGDTPTDETIYEIGSVTKPMTGFLVAKAVLDGKLQLSDTVQNYLEGDYQNLSYQGDPITIQHLLTHTSGLPTFLPKAMGPLFENLNDDVPTQYFELEKQYDKTRFFEDLKSIQLVEKPGTTYNYSNAGVDLLGHILEQVYDKDIDSLLKENLFTPNQMENTGIHLPTTKLDNLTQGYWKTNTSLSPNQLNTLWATGSGAKSTIVDMLKFIALQLDQNNATVQESQRVLFEGEELLKVGYLWRVWGDKYGRSYNHHGGTTGMQNWLFIFPKYDLGISIITNQSGPKTPGKLSNTAQKILKALVKA</sequence>
<feature type="signal peptide" evidence="1">
    <location>
        <begin position="1"/>
        <end position="19"/>
    </location>
</feature>
<accession>A0ABX1GRY6</accession>
<dbReference type="InterPro" id="IPR001466">
    <property type="entry name" value="Beta-lactam-related"/>
</dbReference>
<evidence type="ECO:0000313" key="4">
    <source>
        <dbReference type="Proteomes" id="UP000718451"/>
    </source>
</evidence>
<dbReference type="Proteomes" id="UP000718451">
    <property type="component" value="Unassembled WGS sequence"/>
</dbReference>
<dbReference type="PANTHER" id="PTHR46825:SF8">
    <property type="entry name" value="BETA-LACTAMASE-RELATED"/>
    <property type="match status" value="1"/>
</dbReference>
<dbReference type="InterPro" id="IPR012338">
    <property type="entry name" value="Beta-lactam/transpept-like"/>
</dbReference>
<proteinExistence type="predicted"/>
<keyword evidence="1" id="KW-0732">Signal</keyword>
<organism evidence="3 4">
    <name type="scientific">Croceivirga thetidis</name>
    <dbReference type="NCBI Taxonomy" id="2721623"/>
    <lineage>
        <taxon>Bacteria</taxon>
        <taxon>Pseudomonadati</taxon>
        <taxon>Bacteroidota</taxon>
        <taxon>Flavobacteriia</taxon>
        <taxon>Flavobacteriales</taxon>
        <taxon>Flavobacteriaceae</taxon>
        <taxon>Croceivirga</taxon>
    </lineage>
</organism>
<evidence type="ECO:0000313" key="3">
    <source>
        <dbReference type="EMBL" id="NKI31826.1"/>
    </source>
</evidence>
<comment type="caution">
    <text evidence="3">The sequence shown here is derived from an EMBL/GenBank/DDBJ whole genome shotgun (WGS) entry which is preliminary data.</text>
</comment>
<feature type="chain" id="PRO_5047033028" evidence="1">
    <location>
        <begin position="20"/>
        <end position="375"/>
    </location>
</feature>
<dbReference type="SUPFAM" id="SSF56601">
    <property type="entry name" value="beta-lactamase/transpeptidase-like"/>
    <property type="match status" value="1"/>
</dbReference>
<name>A0ABX1GRY6_9FLAO</name>
<reference evidence="3 4" key="1">
    <citation type="submission" date="2020-04" db="EMBL/GenBank/DDBJ databases">
        <authorList>
            <person name="Yoon J."/>
        </authorList>
    </citation>
    <scope>NUCLEOTIDE SEQUENCE [LARGE SCALE GENOMIC DNA]</scope>
    <source>
        <strain evidence="3 4">DJ-13</strain>
    </source>
</reference>
<protein>
    <submittedName>
        <fullName evidence="3">Beta-lactamase family protein</fullName>
    </submittedName>
</protein>
<dbReference type="Gene3D" id="3.40.710.10">
    <property type="entry name" value="DD-peptidase/beta-lactamase superfamily"/>
    <property type="match status" value="1"/>
</dbReference>
<dbReference type="InterPro" id="IPR050491">
    <property type="entry name" value="AmpC-like"/>
</dbReference>
<keyword evidence="4" id="KW-1185">Reference proteome</keyword>
<evidence type="ECO:0000259" key="2">
    <source>
        <dbReference type="Pfam" id="PF00144"/>
    </source>
</evidence>
<dbReference type="PANTHER" id="PTHR46825">
    <property type="entry name" value="D-ALANYL-D-ALANINE-CARBOXYPEPTIDASE/ENDOPEPTIDASE AMPH"/>
    <property type="match status" value="1"/>
</dbReference>
<evidence type="ECO:0000256" key="1">
    <source>
        <dbReference type="SAM" id="SignalP"/>
    </source>
</evidence>